<dbReference type="EMBL" id="WNAL01000021">
    <property type="protein sequence ID" value="MTR82204.1"/>
    <property type="molecule type" value="Genomic_DNA"/>
</dbReference>
<evidence type="ECO:0000259" key="7">
    <source>
        <dbReference type="PROSITE" id="PS51918"/>
    </source>
</evidence>
<name>A0A173S4A5_9FIRM</name>
<evidence type="ECO:0000256" key="6">
    <source>
        <dbReference type="ARBA" id="ARBA00023014"/>
    </source>
</evidence>
<organism evidence="8 10">
    <name type="scientific">Roseburia faecis</name>
    <dbReference type="NCBI Taxonomy" id="301302"/>
    <lineage>
        <taxon>Bacteria</taxon>
        <taxon>Bacillati</taxon>
        <taxon>Bacillota</taxon>
        <taxon>Clostridia</taxon>
        <taxon>Lachnospirales</taxon>
        <taxon>Lachnospiraceae</taxon>
        <taxon>Roseburia</taxon>
    </lineage>
</organism>
<dbReference type="CDD" id="cd21109">
    <property type="entry name" value="SPASM"/>
    <property type="match status" value="1"/>
</dbReference>
<keyword evidence="3" id="KW-0949">S-adenosyl-L-methionine</keyword>
<dbReference type="PANTHER" id="PTHR11228:SF7">
    <property type="entry name" value="PQQA PEPTIDE CYCLASE"/>
    <property type="match status" value="1"/>
</dbReference>
<accession>A0A173S4A5</accession>
<dbReference type="AlphaFoldDB" id="A0A173S4A5"/>
<evidence type="ECO:0000256" key="1">
    <source>
        <dbReference type="ARBA" id="ARBA00001966"/>
    </source>
</evidence>
<dbReference type="Proteomes" id="UP000095495">
    <property type="component" value="Unassembled WGS sequence"/>
</dbReference>
<dbReference type="GO" id="GO:0051536">
    <property type="term" value="F:iron-sulfur cluster binding"/>
    <property type="evidence" value="ECO:0007669"/>
    <property type="project" value="UniProtKB-KW"/>
</dbReference>
<feature type="domain" description="Radical SAM core" evidence="7">
    <location>
        <begin position="82"/>
        <end position="278"/>
    </location>
</feature>
<dbReference type="Pfam" id="PF13186">
    <property type="entry name" value="SPASM"/>
    <property type="match status" value="1"/>
</dbReference>
<dbReference type="PROSITE" id="PS51918">
    <property type="entry name" value="RADICAL_SAM"/>
    <property type="match status" value="1"/>
</dbReference>
<dbReference type="PANTHER" id="PTHR11228">
    <property type="entry name" value="RADICAL SAM DOMAIN PROTEIN"/>
    <property type="match status" value="1"/>
</dbReference>
<dbReference type="CDD" id="cd01335">
    <property type="entry name" value="Radical_SAM"/>
    <property type="match status" value="1"/>
</dbReference>
<evidence type="ECO:0000313" key="8">
    <source>
        <dbReference type="EMBL" id="CUM84178.1"/>
    </source>
</evidence>
<comment type="cofactor">
    <cofactor evidence="1">
        <name>[4Fe-4S] cluster</name>
        <dbReference type="ChEBI" id="CHEBI:49883"/>
    </cofactor>
</comment>
<dbReference type="InterPro" id="IPR013785">
    <property type="entry name" value="Aldolase_TIM"/>
</dbReference>
<proteinExistence type="predicted"/>
<dbReference type="InterPro" id="IPR007197">
    <property type="entry name" value="rSAM"/>
</dbReference>
<reference evidence="9 11" key="2">
    <citation type="journal article" date="2019" name="Nat. Med.">
        <title>A library of human gut bacterial isolates paired with longitudinal multiomics data enables mechanistic microbiome research.</title>
        <authorList>
            <person name="Poyet M."/>
            <person name="Groussin M."/>
            <person name="Gibbons S.M."/>
            <person name="Avila-Pacheco J."/>
            <person name="Jiang X."/>
            <person name="Kearney S.M."/>
            <person name="Perrotta A.R."/>
            <person name="Berdy B."/>
            <person name="Zhao S."/>
            <person name="Lieberman T.D."/>
            <person name="Swanson P.K."/>
            <person name="Smith M."/>
            <person name="Roesemann S."/>
            <person name="Alexander J.E."/>
            <person name="Rich S.A."/>
            <person name="Livny J."/>
            <person name="Vlamakis H."/>
            <person name="Clish C."/>
            <person name="Bullock K."/>
            <person name="Deik A."/>
            <person name="Scott J."/>
            <person name="Pierce K.A."/>
            <person name="Xavier R.J."/>
            <person name="Alm E.J."/>
        </authorList>
    </citation>
    <scope>NUCLEOTIDE SEQUENCE [LARGE SCALE GENOMIC DNA]</scope>
    <source>
        <strain evidence="9 11">BIOML-A1</strain>
    </source>
</reference>
<reference evidence="8 10" key="1">
    <citation type="submission" date="2015-09" db="EMBL/GenBank/DDBJ databases">
        <authorList>
            <consortium name="Pathogen Informatics"/>
        </authorList>
    </citation>
    <scope>NUCLEOTIDE SEQUENCE [LARGE SCALE GENOMIC DNA]</scope>
    <source>
        <strain evidence="8 10">2789STDY5608863</strain>
    </source>
</reference>
<evidence type="ECO:0000256" key="5">
    <source>
        <dbReference type="ARBA" id="ARBA00023004"/>
    </source>
</evidence>
<dbReference type="InterPro" id="IPR023885">
    <property type="entry name" value="4Fe4S-binding_SPASM_dom"/>
</dbReference>
<dbReference type="SFLD" id="SFLDG01386">
    <property type="entry name" value="main_SPASM_domain-containing"/>
    <property type="match status" value="1"/>
</dbReference>
<dbReference type="SFLD" id="SFLDS00029">
    <property type="entry name" value="Radical_SAM"/>
    <property type="match status" value="2"/>
</dbReference>
<keyword evidence="6" id="KW-0411">Iron-sulfur</keyword>
<evidence type="ECO:0000256" key="2">
    <source>
        <dbReference type="ARBA" id="ARBA00022485"/>
    </source>
</evidence>
<dbReference type="InterPro" id="IPR034391">
    <property type="entry name" value="AdoMet-like_SPASM_containing"/>
</dbReference>
<dbReference type="InterPro" id="IPR058240">
    <property type="entry name" value="rSAM_sf"/>
</dbReference>
<dbReference type="Proteomes" id="UP000446657">
    <property type="component" value="Unassembled WGS sequence"/>
</dbReference>
<evidence type="ECO:0000313" key="9">
    <source>
        <dbReference type="EMBL" id="MTR82204.1"/>
    </source>
</evidence>
<dbReference type="Gene3D" id="3.20.20.70">
    <property type="entry name" value="Aldolase class I"/>
    <property type="match status" value="1"/>
</dbReference>
<dbReference type="SFLD" id="SFLDG01387">
    <property type="entry name" value="BtrN-like_SPASM_domain_contain"/>
    <property type="match status" value="1"/>
</dbReference>
<keyword evidence="2" id="KW-0004">4Fe-4S</keyword>
<keyword evidence="4" id="KW-0479">Metal-binding</keyword>
<dbReference type="InterPro" id="IPR050377">
    <property type="entry name" value="Radical_SAM_PqqE_MftC-like"/>
</dbReference>
<dbReference type="GO" id="GO:0046872">
    <property type="term" value="F:metal ion binding"/>
    <property type="evidence" value="ECO:0007669"/>
    <property type="project" value="UniProtKB-KW"/>
</dbReference>
<dbReference type="NCBIfam" id="TIGR04085">
    <property type="entry name" value="rSAM_more_4Fe4S"/>
    <property type="match status" value="1"/>
</dbReference>
<evidence type="ECO:0000313" key="10">
    <source>
        <dbReference type="Proteomes" id="UP000095495"/>
    </source>
</evidence>
<dbReference type="SUPFAM" id="SSF102114">
    <property type="entry name" value="Radical SAM enzymes"/>
    <property type="match status" value="1"/>
</dbReference>
<protein>
    <submittedName>
        <fullName evidence="8">Molybdenum cofactor biosynthesis protein A</fullName>
    </submittedName>
    <submittedName>
        <fullName evidence="9">Radical SAM protein</fullName>
    </submittedName>
</protein>
<evidence type="ECO:0000256" key="3">
    <source>
        <dbReference type="ARBA" id="ARBA00022691"/>
    </source>
</evidence>
<dbReference type="Pfam" id="PF04055">
    <property type="entry name" value="Radical_SAM"/>
    <property type="match status" value="1"/>
</dbReference>
<sequence>MKWAKNIKVLTRGTKVLIANLNNGKWVRTSNEAYALIKNMLSENFDIGDLIFEEPDDKKYIEEAIEALMECQLLVDSKTTETDIKKNISIELTNNCNLHCVHCCVEAGEKRKKDLSTEEIIDIFNKCISWNPKMITLSGGEPLLRKDFKELLVYLRSNYNGHIGVSTNGTLITNSNADLLVKYADQIDISIDGVDEETCSIVRGKGVFENVIRNIKVLQDKGFNNVSLSMVFSDKNEYLEPAFLELNRQLGTTPITRVFAEIGRGKDSKNIFSDKGIDDVYIPETFLDLNSKQQLGVRTCSAGRNQLFVRYNGEVYPCPSYMKREYCLGNILKVQKIDELLVDSEGKKDIQELMLKTDMLYGKKCANCELSLFCWTCPGEAYNLKSEAALEKYCETCKPMLLHKIWGE</sequence>
<evidence type="ECO:0000313" key="11">
    <source>
        <dbReference type="Proteomes" id="UP000446657"/>
    </source>
</evidence>
<gene>
    <name evidence="8" type="primary">moaA_1</name>
    <name evidence="8" type="ORF">ERS852420_01040</name>
    <name evidence="9" type="ORF">GMD30_10980</name>
</gene>
<dbReference type="EMBL" id="CYXV01000003">
    <property type="protein sequence ID" value="CUM84178.1"/>
    <property type="molecule type" value="Genomic_DNA"/>
</dbReference>
<keyword evidence="5" id="KW-0408">Iron</keyword>
<dbReference type="GO" id="GO:0003824">
    <property type="term" value="F:catalytic activity"/>
    <property type="evidence" value="ECO:0007669"/>
    <property type="project" value="InterPro"/>
</dbReference>
<dbReference type="RefSeq" id="WP_055261770.1">
    <property type="nucleotide sequence ID" value="NZ_CYXV01000003.1"/>
</dbReference>
<dbReference type="SFLD" id="SFLDG01067">
    <property type="entry name" value="SPASM/twitch_domain_containing"/>
    <property type="match status" value="2"/>
</dbReference>
<evidence type="ECO:0000256" key="4">
    <source>
        <dbReference type="ARBA" id="ARBA00022723"/>
    </source>
</evidence>